<dbReference type="GO" id="GO:0015344">
    <property type="term" value="F:siderophore uptake transmembrane transporter activity"/>
    <property type="evidence" value="ECO:0007669"/>
    <property type="project" value="TreeGrafter"/>
</dbReference>
<comment type="subcellular location">
    <subcellularLocation>
        <location evidence="1 10">Cell outer membrane</location>
        <topology evidence="1 10">Multi-pass membrane protein</topology>
    </subcellularLocation>
</comment>
<dbReference type="Proteomes" id="UP000316609">
    <property type="component" value="Unassembled WGS sequence"/>
</dbReference>
<dbReference type="Gene3D" id="2.170.130.10">
    <property type="entry name" value="TonB-dependent receptor, plug domain"/>
    <property type="match status" value="1"/>
</dbReference>
<evidence type="ECO:0000313" key="14">
    <source>
        <dbReference type="EMBL" id="TMQ66954.1"/>
    </source>
</evidence>
<comment type="similarity">
    <text evidence="10 11">Belongs to the TonB-dependent receptor family.</text>
</comment>
<name>A0A538TTM7_UNCEI</name>
<dbReference type="AlphaFoldDB" id="A0A538TTM7"/>
<feature type="domain" description="TonB-dependent receptor plug" evidence="13">
    <location>
        <begin position="154"/>
        <end position="256"/>
    </location>
</feature>
<dbReference type="Pfam" id="PF07715">
    <property type="entry name" value="Plug"/>
    <property type="match status" value="1"/>
</dbReference>
<dbReference type="EMBL" id="VBOY01000051">
    <property type="protein sequence ID" value="TMQ66954.1"/>
    <property type="molecule type" value="Genomic_DNA"/>
</dbReference>
<dbReference type="GO" id="GO:0009279">
    <property type="term" value="C:cell outer membrane"/>
    <property type="evidence" value="ECO:0007669"/>
    <property type="project" value="UniProtKB-SubCell"/>
</dbReference>
<evidence type="ECO:0000313" key="15">
    <source>
        <dbReference type="Proteomes" id="UP000316609"/>
    </source>
</evidence>
<dbReference type="PANTHER" id="PTHR30069:SF29">
    <property type="entry name" value="HEMOGLOBIN AND HEMOGLOBIN-HAPTOGLOBIN-BINDING PROTEIN 1-RELATED"/>
    <property type="match status" value="1"/>
</dbReference>
<evidence type="ECO:0000259" key="12">
    <source>
        <dbReference type="Pfam" id="PF00593"/>
    </source>
</evidence>
<keyword evidence="7 10" id="KW-0472">Membrane</keyword>
<evidence type="ECO:0000256" key="4">
    <source>
        <dbReference type="ARBA" id="ARBA00022692"/>
    </source>
</evidence>
<evidence type="ECO:0000256" key="1">
    <source>
        <dbReference type="ARBA" id="ARBA00004571"/>
    </source>
</evidence>
<dbReference type="InterPro" id="IPR039426">
    <property type="entry name" value="TonB-dep_rcpt-like"/>
</dbReference>
<evidence type="ECO:0000256" key="2">
    <source>
        <dbReference type="ARBA" id="ARBA00022448"/>
    </source>
</evidence>
<dbReference type="GO" id="GO:0030246">
    <property type="term" value="F:carbohydrate binding"/>
    <property type="evidence" value="ECO:0007669"/>
    <property type="project" value="InterPro"/>
</dbReference>
<evidence type="ECO:0000256" key="6">
    <source>
        <dbReference type="ARBA" id="ARBA00023077"/>
    </source>
</evidence>
<keyword evidence="5" id="KW-0732">Signal</keyword>
<comment type="caution">
    <text evidence="14">The sequence shown here is derived from an EMBL/GenBank/DDBJ whole genome shotgun (WGS) entry which is preliminary data.</text>
</comment>
<keyword evidence="2 10" id="KW-0813">Transport</keyword>
<feature type="domain" description="TonB-dependent receptor-like beta-barrel" evidence="12">
    <location>
        <begin position="371"/>
        <end position="865"/>
    </location>
</feature>
<dbReference type="Gene3D" id="2.60.40.1120">
    <property type="entry name" value="Carboxypeptidase-like, regulatory domain"/>
    <property type="match status" value="1"/>
</dbReference>
<evidence type="ECO:0000256" key="5">
    <source>
        <dbReference type="ARBA" id="ARBA00022729"/>
    </source>
</evidence>
<accession>A0A538TTM7</accession>
<dbReference type="PROSITE" id="PS52016">
    <property type="entry name" value="TONB_DEPENDENT_REC_3"/>
    <property type="match status" value="1"/>
</dbReference>
<dbReference type="InterPro" id="IPR037066">
    <property type="entry name" value="Plug_dom_sf"/>
</dbReference>
<keyword evidence="3 10" id="KW-1134">Transmembrane beta strand</keyword>
<dbReference type="SUPFAM" id="SSF49452">
    <property type="entry name" value="Starch-binding domain-like"/>
    <property type="match status" value="1"/>
</dbReference>
<keyword evidence="6 11" id="KW-0798">TonB box</keyword>
<evidence type="ECO:0000256" key="3">
    <source>
        <dbReference type="ARBA" id="ARBA00022452"/>
    </source>
</evidence>
<dbReference type="InterPro" id="IPR000531">
    <property type="entry name" value="Beta-barrel_TonB"/>
</dbReference>
<sequence>MAWSYPVRFRGQSRRAWPHQKGEAPMRRIAPQAVILIALAVIWVTFVPLATAGTTGKLSGKVVSDKKEPLAGVSIRVEGARVAVVTDENGTYFILGLPAGTYTVRANLMGYAAFAAENVAIAPDFTTELNIELKTEAVQMGEVKVEAERPLLQKDATSTTRFISGDQIQRLPTRGYKDAAAQQAGIVNFQRQIDRESQNGSTLIVRGGRPNETAFYVDGFSQQDPLTGNSTTSINSSAIQEVVVLNGGFNAEYGRIMSGVVNVITKEGGEKYSGGAEALTDNLGGNPPGAQSYDWNLYDVNFGGPLNPTADWGSFYLSGQRRWWGDRAPNGSFDGALPNNSLGGWTGQGKLTLPIGQKMNVKLGAVGSQDNWREYLNQYRFDLAHTPRVEDDNRSITGQLSHTLSTKAFYTLAGSWFFTERKRGDGQYFDNLAAYGPTNADIFGDIPWFWPGTSDTLDPLGKVLGHQANINNGGRGHIFGTYLRRQSSYWATKGEYTHQVNPYHQLKAGAQFDRHTLRFYQNLDPLHFPAKTADISRYGFAADGKGTENSGRDGPRHPYTASVYAQDKYERGGLVVNAGLRWDYINTNVPALKSEDLPLGSDGVLEDADLVDNRTYSRVSPRLGVGFPISEKTVLHANWGFFVQQPNLQDLYASYRFLERVVSRGGYFVTFGNPNLKPEQTTAYEFGIAHQMGEYAKVDVTTYYKDVKDLVQVANIQSSPYAFASYRNKDFATIKGVDVGFTLRRINNVAANLNYSLSFAEGTGSVSDTDRNQAWTNSRTPKQTAPLDFDQRHKLSVDLDYGLGKDEGPQWNGIHWFGNLDVNVLYNVASGTPYTATQLFDEVSLAALANIAKGPLNARYGPWTQSVDVKATKSFGFHGFDAAAFVWVLNALDTKNAIQVFTSSGSPNNTGYLDTDEGQQIADKIRTQYGLDPNNVYGQALQNQSLFSNPRLVRFGVRVGF</sequence>
<evidence type="ECO:0000256" key="7">
    <source>
        <dbReference type="ARBA" id="ARBA00023136"/>
    </source>
</evidence>
<gene>
    <name evidence="14" type="ORF">E6K78_05820</name>
</gene>
<evidence type="ECO:0000256" key="8">
    <source>
        <dbReference type="ARBA" id="ARBA00023170"/>
    </source>
</evidence>
<organism evidence="14 15">
    <name type="scientific">Eiseniibacteriota bacterium</name>
    <dbReference type="NCBI Taxonomy" id="2212470"/>
    <lineage>
        <taxon>Bacteria</taxon>
        <taxon>Candidatus Eiseniibacteriota</taxon>
    </lineage>
</organism>
<dbReference type="Pfam" id="PF00593">
    <property type="entry name" value="TonB_dep_Rec_b-barrel"/>
    <property type="match status" value="1"/>
</dbReference>
<dbReference type="InterPro" id="IPR013784">
    <property type="entry name" value="Carb-bd-like_fold"/>
</dbReference>
<keyword evidence="9 10" id="KW-0998">Cell outer membrane</keyword>
<evidence type="ECO:0000256" key="11">
    <source>
        <dbReference type="RuleBase" id="RU003357"/>
    </source>
</evidence>
<keyword evidence="4 10" id="KW-0812">Transmembrane</keyword>
<proteinExistence type="inferred from homology"/>
<evidence type="ECO:0000256" key="10">
    <source>
        <dbReference type="PROSITE-ProRule" id="PRU01360"/>
    </source>
</evidence>
<dbReference type="SUPFAM" id="SSF56935">
    <property type="entry name" value="Porins"/>
    <property type="match status" value="1"/>
</dbReference>
<dbReference type="Pfam" id="PF13715">
    <property type="entry name" value="CarbopepD_reg_2"/>
    <property type="match status" value="1"/>
</dbReference>
<dbReference type="Gene3D" id="2.40.170.20">
    <property type="entry name" value="TonB-dependent receptor, beta-barrel domain"/>
    <property type="match status" value="1"/>
</dbReference>
<keyword evidence="8 14" id="KW-0675">Receptor</keyword>
<evidence type="ECO:0000259" key="13">
    <source>
        <dbReference type="Pfam" id="PF07715"/>
    </source>
</evidence>
<dbReference type="InterPro" id="IPR036942">
    <property type="entry name" value="Beta-barrel_TonB_sf"/>
</dbReference>
<dbReference type="PANTHER" id="PTHR30069">
    <property type="entry name" value="TONB-DEPENDENT OUTER MEMBRANE RECEPTOR"/>
    <property type="match status" value="1"/>
</dbReference>
<evidence type="ECO:0000256" key="9">
    <source>
        <dbReference type="ARBA" id="ARBA00023237"/>
    </source>
</evidence>
<dbReference type="InterPro" id="IPR012910">
    <property type="entry name" value="Plug_dom"/>
</dbReference>
<reference evidence="14 15" key="1">
    <citation type="journal article" date="2019" name="Nat. Microbiol.">
        <title>Mediterranean grassland soil C-N compound turnover is dependent on rainfall and depth, and is mediated by genomically divergent microorganisms.</title>
        <authorList>
            <person name="Diamond S."/>
            <person name="Andeer P.F."/>
            <person name="Li Z."/>
            <person name="Crits-Christoph A."/>
            <person name="Burstein D."/>
            <person name="Anantharaman K."/>
            <person name="Lane K.R."/>
            <person name="Thomas B.C."/>
            <person name="Pan C."/>
            <person name="Northen T.R."/>
            <person name="Banfield J.F."/>
        </authorList>
    </citation>
    <scope>NUCLEOTIDE SEQUENCE [LARGE SCALE GENOMIC DNA]</scope>
    <source>
        <strain evidence="14">WS_8</strain>
    </source>
</reference>
<protein>
    <submittedName>
        <fullName evidence="14">TonB-dependent receptor</fullName>
    </submittedName>
</protein>
<dbReference type="GO" id="GO:0044718">
    <property type="term" value="P:siderophore transmembrane transport"/>
    <property type="evidence" value="ECO:0007669"/>
    <property type="project" value="TreeGrafter"/>
</dbReference>